<dbReference type="SUPFAM" id="SSF53850">
    <property type="entry name" value="Periplasmic binding protein-like II"/>
    <property type="match status" value="1"/>
</dbReference>
<evidence type="ECO:0000313" key="2">
    <source>
        <dbReference type="Proteomes" id="UP000244755"/>
    </source>
</evidence>
<dbReference type="Proteomes" id="UP000244755">
    <property type="component" value="Chromosome 1"/>
</dbReference>
<organism evidence="1 2">
    <name type="scientific">Methylobacterium currus</name>
    <dbReference type="NCBI Taxonomy" id="2051553"/>
    <lineage>
        <taxon>Bacteria</taxon>
        <taxon>Pseudomonadati</taxon>
        <taxon>Pseudomonadota</taxon>
        <taxon>Alphaproteobacteria</taxon>
        <taxon>Hyphomicrobiales</taxon>
        <taxon>Methylobacteriaceae</taxon>
        <taxon>Methylobacterium</taxon>
    </lineage>
</organism>
<sequence length="340" mass="36257">MTSLTTPSRRSVAAGLAAALLSPALGRAQGKSEISVSRAYGLIYMVTHVIEKRRLIESHAARLGVPDLKVNWVNFGGGGAQTDALLAGGVDIVNSGIGNLLLLWDRTRGGVKGIVGTAGQPLLLVTRDPRIKGLADFGPGDKIAVPTVRVSTHAVVLQMAAAQAFGPENWARLDPYTVQMSPPDGAVALANPQHEVRTHFSAPPYDQIELKTVPGARVILSSTDVVGGPLAQAQFFTTTRFAQANPALVEALKAATQEAIAFIRSDTPAAVEIYREVNRDKTPADELLALLRLPHMLDFIAAPQGTMTIARHLHRIGTIKTMPKAWTDFYLPVAHDLPGN</sequence>
<keyword evidence="2" id="KW-1185">Reference proteome</keyword>
<dbReference type="AlphaFoldDB" id="A0A2R4WJG7"/>
<protein>
    <submittedName>
        <fullName evidence="1">ABC transporter substrate-binding protein</fullName>
    </submittedName>
</protein>
<proteinExistence type="predicted"/>
<reference evidence="1 2" key="1">
    <citation type="submission" date="2018-04" db="EMBL/GenBank/DDBJ databases">
        <title>Methylobacterium sp. PR1016A genome.</title>
        <authorList>
            <person name="Park W."/>
        </authorList>
    </citation>
    <scope>NUCLEOTIDE SEQUENCE [LARGE SCALE GENOMIC DNA]</scope>
    <source>
        <strain evidence="1 2">PR1016A</strain>
    </source>
</reference>
<dbReference type="PANTHER" id="PTHR30024:SF2">
    <property type="entry name" value="ABC TRANSPORTER SUBSTRATE-BINDING PROTEIN"/>
    <property type="match status" value="1"/>
</dbReference>
<dbReference type="KEGG" id="mee:DA075_12790"/>
<dbReference type="OrthoDB" id="6788250at2"/>
<name>A0A2R4WJG7_9HYPH</name>
<dbReference type="PANTHER" id="PTHR30024">
    <property type="entry name" value="ALIPHATIC SULFONATES-BINDING PROTEIN-RELATED"/>
    <property type="match status" value="1"/>
</dbReference>
<accession>A0A2R4WJG7</accession>
<gene>
    <name evidence="1" type="ORF">DA075_12790</name>
</gene>
<dbReference type="RefSeq" id="WP_099953560.1">
    <property type="nucleotide sequence ID" value="NZ_CP028843.1"/>
</dbReference>
<dbReference type="EMBL" id="CP028843">
    <property type="protein sequence ID" value="AWB21688.1"/>
    <property type="molecule type" value="Genomic_DNA"/>
</dbReference>
<evidence type="ECO:0000313" key="1">
    <source>
        <dbReference type="EMBL" id="AWB21688.1"/>
    </source>
</evidence>
<dbReference type="Gene3D" id="3.40.190.10">
    <property type="entry name" value="Periplasmic binding protein-like II"/>
    <property type="match status" value="2"/>
</dbReference>